<evidence type="ECO:0000313" key="2">
    <source>
        <dbReference type="EMBL" id="SVC23533.1"/>
    </source>
</evidence>
<dbReference type="Gene3D" id="3.40.630.30">
    <property type="match status" value="1"/>
</dbReference>
<accession>A0A382KJE8</accession>
<reference evidence="2" key="1">
    <citation type="submission" date="2018-05" db="EMBL/GenBank/DDBJ databases">
        <authorList>
            <person name="Lanie J.A."/>
            <person name="Ng W.-L."/>
            <person name="Kazmierczak K.M."/>
            <person name="Andrzejewski T.M."/>
            <person name="Davidsen T.M."/>
            <person name="Wayne K.J."/>
            <person name="Tettelin H."/>
            <person name="Glass J.I."/>
            <person name="Rusch D."/>
            <person name="Podicherti R."/>
            <person name="Tsui H.-C.T."/>
            <person name="Winkler M.E."/>
        </authorList>
    </citation>
    <scope>NUCLEOTIDE SEQUENCE</scope>
</reference>
<dbReference type="AlphaFoldDB" id="A0A382KJE8"/>
<proteinExistence type="predicted"/>
<dbReference type="SUPFAM" id="SSF55729">
    <property type="entry name" value="Acyl-CoA N-acyltransferases (Nat)"/>
    <property type="match status" value="1"/>
</dbReference>
<dbReference type="Pfam" id="PF00583">
    <property type="entry name" value="Acetyltransf_1"/>
    <property type="match status" value="1"/>
</dbReference>
<sequence length="298" mass="35021">MSHPDIRGKGIYFPHEKKYFEEAKNRFKIFITTTGNVAKGAPGRIREKLGYCAFDDWISYRVLIKSQLPSDDLIPMFPSFIKKNQMLGKILAYFFSILLRGIPKPPNFISANQLKIFNDVDVPITQIEDLWERNKSRYGITVDRSAPYLNWRLKENPYHNHIFLCYYDNDKLIGYVVLVLELNTFHIIDIFADGKKKQIFRNLLNAVRKYAFQKGIVQVKCNTIKRSKFLVSVLKSAGFFNMGGLLNEFFRKKPIKPKQLFIYISEGIDIKRNPWNNENWYLTDLVKEGRPYTVRRNV</sequence>
<name>A0A382KJE8_9ZZZZ</name>
<organism evidence="2">
    <name type="scientific">marine metagenome</name>
    <dbReference type="NCBI Taxonomy" id="408172"/>
    <lineage>
        <taxon>unclassified sequences</taxon>
        <taxon>metagenomes</taxon>
        <taxon>ecological metagenomes</taxon>
    </lineage>
</organism>
<protein>
    <recommendedName>
        <fullName evidence="1">N-acetyltransferase domain-containing protein</fullName>
    </recommendedName>
</protein>
<evidence type="ECO:0000259" key="1">
    <source>
        <dbReference type="Pfam" id="PF00583"/>
    </source>
</evidence>
<dbReference type="GO" id="GO:0016747">
    <property type="term" value="F:acyltransferase activity, transferring groups other than amino-acyl groups"/>
    <property type="evidence" value="ECO:0007669"/>
    <property type="project" value="InterPro"/>
</dbReference>
<feature type="domain" description="N-acetyltransferase" evidence="1">
    <location>
        <begin position="145"/>
        <end position="223"/>
    </location>
</feature>
<dbReference type="InterPro" id="IPR016181">
    <property type="entry name" value="Acyl_CoA_acyltransferase"/>
</dbReference>
<dbReference type="EMBL" id="UINC01080521">
    <property type="protein sequence ID" value="SVC23533.1"/>
    <property type="molecule type" value="Genomic_DNA"/>
</dbReference>
<dbReference type="InterPro" id="IPR000182">
    <property type="entry name" value="GNAT_dom"/>
</dbReference>
<gene>
    <name evidence="2" type="ORF">METZ01_LOCUS276387</name>
</gene>